<keyword evidence="3" id="KW-1185">Reference proteome</keyword>
<reference evidence="1 4" key="2">
    <citation type="submission" date="2019-12" db="EMBL/GenBank/DDBJ databases">
        <title>Draft genome sequence of Labilibaculum sp. strain 44 isolated from deep waters of Black Sea.</title>
        <authorList>
            <person name="Yadav S."/>
            <person name="Villanueva L."/>
        </authorList>
    </citation>
    <scope>NUCLEOTIDE SEQUENCE [LARGE SCALE GENOMIC DNA]</scope>
    <source>
        <strain evidence="1 4">44</strain>
    </source>
</reference>
<evidence type="ECO:0000313" key="1">
    <source>
        <dbReference type="EMBL" id="MUP37837.1"/>
    </source>
</evidence>
<protein>
    <submittedName>
        <fullName evidence="1">Uncharacterized protein</fullName>
    </submittedName>
</protein>
<evidence type="ECO:0000313" key="2">
    <source>
        <dbReference type="EMBL" id="MVB07042.1"/>
    </source>
</evidence>
<reference evidence="2 3" key="1">
    <citation type="submission" date="2019-11" db="EMBL/GenBank/DDBJ databases">
        <title>Draft genome sequence of Labilibaculum sp. strain SYP isolated from Black Sea.</title>
        <authorList>
            <person name="Yadav S."/>
            <person name="Villanueva L."/>
        </authorList>
    </citation>
    <scope>NUCLEOTIDE SEQUENCE [LARGE SCALE GENOMIC DNA]</scope>
    <source>
        <strain evidence="2 3">44</strain>
    </source>
</reference>
<proteinExistence type="predicted"/>
<dbReference type="EMBL" id="WOTW01000016">
    <property type="protein sequence ID" value="MUP37837.1"/>
    <property type="molecule type" value="Genomic_DNA"/>
</dbReference>
<sequence>MKILLCTFLACILNFCGGGSETIYILRNKTSHVISIDSYSTRLGKDNVLASKQIILPPNEFHEQKSVNGETYFSETSIDSVRISFNDEKLLVLTCKDLRNTESCHPIFNGDIEFSITEEDYKKAVPIGEE</sequence>
<evidence type="ECO:0000313" key="3">
    <source>
        <dbReference type="Proteomes" id="UP000285951"/>
    </source>
</evidence>
<accession>A0A7M4D5A8</accession>
<gene>
    <name evidence="2" type="ORF">DWB62_008435</name>
    <name evidence="1" type="ORF">GNY23_08435</name>
</gene>
<comment type="caution">
    <text evidence="1">The sequence shown here is derived from an EMBL/GenBank/DDBJ whole genome shotgun (WGS) entry which is preliminary data.</text>
</comment>
<dbReference type="RefSeq" id="WP_156195617.1">
    <property type="nucleotide sequence ID" value="NZ_QTZN02000016.1"/>
</dbReference>
<evidence type="ECO:0000313" key="4">
    <source>
        <dbReference type="Proteomes" id="UP000462449"/>
    </source>
</evidence>
<dbReference type="EMBL" id="QTZN02000016">
    <property type="protein sequence ID" value="MVB07042.1"/>
    <property type="molecule type" value="Genomic_DNA"/>
</dbReference>
<dbReference type="AlphaFoldDB" id="A0A7M4D5A8"/>
<name>A0A7M4D5A8_9BACT</name>
<dbReference type="Proteomes" id="UP000462449">
    <property type="component" value="Unassembled WGS sequence"/>
</dbReference>
<organism evidence="1 4">
    <name type="scientific">Labilibaculum euxinus</name>
    <dbReference type="NCBI Taxonomy" id="2686357"/>
    <lineage>
        <taxon>Bacteria</taxon>
        <taxon>Pseudomonadati</taxon>
        <taxon>Bacteroidota</taxon>
        <taxon>Bacteroidia</taxon>
        <taxon>Marinilabiliales</taxon>
        <taxon>Marinifilaceae</taxon>
        <taxon>Labilibaculum</taxon>
    </lineage>
</organism>
<dbReference type="Proteomes" id="UP000285951">
    <property type="component" value="Unassembled WGS sequence"/>
</dbReference>